<name>A0ABP8FFR5_9BACT</name>
<dbReference type="InterPro" id="IPR035986">
    <property type="entry name" value="PKD_dom_sf"/>
</dbReference>
<evidence type="ECO:0000313" key="3">
    <source>
        <dbReference type="Proteomes" id="UP001501844"/>
    </source>
</evidence>
<dbReference type="InterPro" id="IPR026341">
    <property type="entry name" value="T9SS_type_B"/>
</dbReference>
<dbReference type="CDD" id="cd00146">
    <property type="entry name" value="PKD"/>
    <property type="match status" value="1"/>
</dbReference>
<accession>A0ABP8FFR5</accession>
<gene>
    <name evidence="2" type="ORF">GCM10023183_14890</name>
</gene>
<feature type="domain" description="PKD" evidence="1">
    <location>
        <begin position="54"/>
        <end position="104"/>
    </location>
</feature>
<dbReference type="EMBL" id="BAABGX010000002">
    <property type="protein sequence ID" value="GAA4302851.1"/>
    <property type="molecule type" value="Genomic_DNA"/>
</dbReference>
<dbReference type="InterPro" id="IPR022409">
    <property type="entry name" value="PKD/Chitinase_dom"/>
</dbReference>
<dbReference type="InterPro" id="IPR044023">
    <property type="entry name" value="Ig_7"/>
</dbReference>
<sequence>MSFASFAQTCPDLPNAALEDVNKENFIKCSPVIGPFEFNLSVKNISTTKATNQSYLIEWGDGSQNTYGASFSTATHLYKTRGKFDMKVTVTSLSGCTSSKTYAVYNGTNPGFGLQNIGNTSSCAPATYTFNITGTSNNSPTTAYKIWFDDGSDTLYFNQDNIPASIEHVFESSSSKKENGFTISGVAIDCYNRKTPATISGFVVSGNPKSAFEFKSATRCVDSIIKLKDTSTGGFNPYNPNNSGGYNRKWKIEPATGWSFVNDTDEFSEEPEVIFTASGQYNITLTITPVGNSAVCPGDEHSELITIEDPTKAAFTLRPDQLNSCAPNTFAAQNLSTGTNVAYTWSVTPATGFVYAQGNSTSAHPSFTFQEAGTYRITLTAKNTCGTTTYFEDVTVLNKPTVSLPANAQYCGPQTLVFGPSNAAHTPVYNAQGSRITRYQWSLDSQDGAQFLEPGMASEAYPAIVFTKAGVYQVRVQAWNDCGESVATNQTVTIYALPAAPVVAPVLVCKGTSATLEASGEVTTYKWYASATATSPLYTGVTFTTPVLQTTTTYYVEALSENDCASSSRTPVTVTVQDQPVAPVINSNPAICANSRAVLETAVPNSRIEWFSSATSEAPFFVGNILDTLLTSTTTFYAGSITEAGDCRSLTRTKVTVTVHPNIYSNTITTLSRGICEGSETGIIVASAPKGGFGSPTFQWQMSIDGQTFTDISGETKQNLPSRALTNTTWFRRTVTLGACTENTEAIKIAVVPPITQNVIIAPADFICAGTVPPALEAAPLLGGDGSEPTFIWESSASENGTYTLAKGAGTLTSFQPDALPNSRWFHRKVIINGCESISAPVEIKVNPLSLPPTVSATRSTICSGSTTELKATAPSGPYSWYDAATEGNLLHTGNTFVTPVLTNNTGSSITVTYYVQSEATGGCTVSRTAVKITVESEITNNTILEVARVCAGESPSIRGLVPAGGTGSPVYTWQYSLDAGDEKVFKDATGNTKNSVTYTAANLGQTTWFRRKVKLGTCESYSNTVQVVVTPALANNALPAALKFCEGTTPPQLAGTGDVTGGDPIEGIQYRWEMKTSLADTFGPAPGDNTNATYQPTDITQPNTWFRRVAVSGSCQLESNTLVLQMSPKPALPVLAKTSLEVCVGGGATLNAIPKAGVTFQWFDQAGTLLKTGNSLPIAAADLTEARPYIYYVESKTADGCLSSDRVAVTVKILPLLSASLATGEQSVCMGSAPTKPLTATAPTGGNGQYHYQWQSTTDLSKPFKNTSYEDTLATYLPGELYVHTWFRRVVRSADCETYSNPVRITVDVPVTNNISITQGSAEVCYGVAPTLTMGGPASGGDGKNYRYQWQSRTDASQPFVNTSLKDTLATFQPGATLGNTQYRRLVMSGACEAGASNVLEVFVNPIPTAPIAQNQTICTGSKARLTASGDGTIQWLDAQTGAVLFTTRSGGVFETPVLTTTTVYHVRVVSAPALCVGPVTAVTVVVEEKIRQNTIQGVADVCYATIPEKLIGSTPTGGNGQYEYQWFIKAKNKTTFQEIPGATDKDYQHGQMLLIDTKFKRSVKAGECAEDFSQEIEIKVNMPLAEGTNYITPMNQLKAAGTTPTLLKGSAIPADYTIQWWYKTAGMNDFEPIAGATSRDYQPGALQETTFFMREAKSKYVDCSSFSDAARVTVFKAFTDNSIMAGGQVCYKEPSNFVIKGNEPDGSLTDVQYYWEKKTQNTEYVLIGNPSPATARDFNVPVLDVTTWYRRKVVVNGVATTSNEIKVEVFNKVANNTISANQIVCAGTAPTKLMGSLPTGGSGSYTYVWESSTTSATTGFTTATGPTSGQHYEPSALVRTTWFRRVVLSGTCTSEVSNAVQVTVTPLPKAPVAKDVFLCAGNTVTLTAALAAPATGVVIEWYNQAQGGKLQHTGASFTTPVLQSATTYYVQTVSQSCASERVPVRVNIPEPTANAGQDVTIAYGRFAELTATGGVSYQWSPSIGLNNDKIANPVAKPKTTTTYTVTVTTAEGCTSTDQVTITVLPAVEIPNGFTPNNDGINDNWDIPTLKGYPGAHVEVFNRWGNKVFESKGYQTPWDGTMKGQPLPAATYYYLIRLGGKEEPLSGNVTIIK</sequence>
<reference evidence="3" key="1">
    <citation type="journal article" date="2019" name="Int. J. Syst. Evol. Microbiol.">
        <title>The Global Catalogue of Microorganisms (GCM) 10K type strain sequencing project: providing services to taxonomists for standard genome sequencing and annotation.</title>
        <authorList>
            <consortium name="The Broad Institute Genomics Platform"/>
            <consortium name="The Broad Institute Genome Sequencing Center for Infectious Disease"/>
            <person name="Wu L."/>
            <person name="Ma J."/>
        </authorList>
    </citation>
    <scope>NUCLEOTIDE SEQUENCE [LARGE SCALE GENOMIC DNA]</scope>
    <source>
        <strain evidence="3">JCM 17917</strain>
    </source>
</reference>
<organism evidence="2 3">
    <name type="scientific">Nibribacter koreensis</name>
    <dbReference type="NCBI Taxonomy" id="1084519"/>
    <lineage>
        <taxon>Bacteria</taxon>
        <taxon>Pseudomonadati</taxon>
        <taxon>Bacteroidota</taxon>
        <taxon>Cytophagia</taxon>
        <taxon>Cytophagales</taxon>
        <taxon>Hymenobacteraceae</taxon>
        <taxon>Nibribacter</taxon>
    </lineage>
</organism>
<comment type="caution">
    <text evidence="2">The sequence shown here is derived from an EMBL/GenBank/DDBJ whole genome shotgun (WGS) entry which is preliminary data.</text>
</comment>
<dbReference type="InterPro" id="IPR013783">
    <property type="entry name" value="Ig-like_fold"/>
</dbReference>
<dbReference type="NCBIfam" id="TIGR04131">
    <property type="entry name" value="Bac_Flav_CTERM"/>
    <property type="match status" value="1"/>
</dbReference>
<dbReference type="Pfam" id="PF00801">
    <property type="entry name" value="PKD"/>
    <property type="match status" value="1"/>
</dbReference>
<proteinExistence type="predicted"/>
<dbReference type="InterPro" id="IPR000601">
    <property type="entry name" value="PKD_dom"/>
</dbReference>
<evidence type="ECO:0000313" key="2">
    <source>
        <dbReference type="EMBL" id="GAA4302851.1"/>
    </source>
</evidence>
<dbReference type="SUPFAM" id="SSF49299">
    <property type="entry name" value="PKD domain"/>
    <property type="match status" value="3"/>
</dbReference>
<keyword evidence="3" id="KW-1185">Reference proteome</keyword>
<dbReference type="SMART" id="SM00089">
    <property type="entry name" value="PKD"/>
    <property type="match status" value="4"/>
</dbReference>
<protein>
    <recommendedName>
        <fullName evidence="1">PKD domain-containing protein</fullName>
    </recommendedName>
</protein>
<dbReference type="Proteomes" id="UP001501844">
    <property type="component" value="Unassembled WGS sequence"/>
</dbReference>
<feature type="domain" description="PKD" evidence="1">
    <location>
        <begin position="336"/>
        <end position="396"/>
    </location>
</feature>
<dbReference type="Gene3D" id="2.60.40.10">
    <property type="entry name" value="Immunoglobulins"/>
    <property type="match status" value="4"/>
</dbReference>
<dbReference type="PROSITE" id="PS50093">
    <property type="entry name" value="PKD"/>
    <property type="match status" value="2"/>
</dbReference>
<dbReference type="Pfam" id="PF19081">
    <property type="entry name" value="Ig_7"/>
    <property type="match status" value="6"/>
</dbReference>
<evidence type="ECO:0000259" key="1">
    <source>
        <dbReference type="PROSITE" id="PS50093"/>
    </source>
</evidence>
<dbReference type="Pfam" id="PF13585">
    <property type="entry name" value="CHU_C"/>
    <property type="match status" value="1"/>
</dbReference>